<dbReference type="PANTHER" id="PTHR13696:SF99">
    <property type="entry name" value="COBYRINIC ACID AC-DIAMIDE SYNTHASE"/>
    <property type="match status" value="1"/>
</dbReference>
<evidence type="ECO:0000313" key="2">
    <source>
        <dbReference type="EMBL" id="SIT34862.1"/>
    </source>
</evidence>
<dbReference type="InterPro" id="IPR050678">
    <property type="entry name" value="DNA_Partitioning_ATPase"/>
</dbReference>
<dbReference type="InterPro" id="IPR027417">
    <property type="entry name" value="P-loop_NTPase"/>
</dbReference>
<dbReference type="EMBL" id="CYGX02000001">
    <property type="protein sequence ID" value="SIT34862.1"/>
    <property type="molecule type" value="Genomic_DNA"/>
</dbReference>
<accession>A0A1N7RID6</accession>
<dbReference type="STRING" id="1247936.BN2475_10018"/>
<keyword evidence="3" id="KW-1185">Reference proteome</keyword>
<proteinExistence type="predicted"/>
<dbReference type="PANTHER" id="PTHR13696">
    <property type="entry name" value="P-LOOP CONTAINING NUCLEOSIDE TRIPHOSPHATE HYDROLASE"/>
    <property type="match status" value="1"/>
</dbReference>
<dbReference type="Pfam" id="PF13614">
    <property type="entry name" value="AAA_31"/>
    <property type="match status" value="1"/>
</dbReference>
<dbReference type="SUPFAM" id="SSF52540">
    <property type="entry name" value="P-loop containing nucleoside triphosphate hydrolases"/>
    <property type="match status" value="1"/>
</dbReference>
<dbReference type="Gene3D" id="3.40.50.300">
    <property type="entry name" value="P-loop containing nucleotide triphosphate hydrolases"/>
    <property type="match status" value="1"/>
</dbReference>
<dbReference type="InterPro" id="IPR025669">
    <property type="entry name" value="AAA_dom"/>
</dbReference>
<dbReference type="Gene3D" id="1.10.1660.10">
    <property type="match status" value="1"/>
</dbReference>
<dbReference type="AlphaFoldDB" id="A0A1N7RID6"/>
<protein>
    <submittedName>
        <fullName evidence="2">Partitioning protein</fullName>
    </submittedName>
</protein>
<reference evidence="2 3" key="1">
    <citation type="submission" date="2016-12" db="EMBL/GenBank/DDBJ databases">
        <authorList>
            <person name="Song W.-J."/>
            <person name="Kurnit D.M."/>
        </authorList>
    </citation>
    <scope>NUCLEOTIDE SEQUENCE [LARGE SCALE GENOMIC DNA]</scope>
    <source>
        <strain evidence="2 3">STM7296</strain>
    </source>
</reference>
<evidence type="ECO:0000259" key="1">
    <source>
        <dbReference type="Pfam" id="PF13614"/>
    </source>
</evidence>
<name>A0A1N7RID6_9BURK</name>
<feature type="domain" description="AAA" evidence="1">
    <location>
        <begin position="122"/>
        <end position="324"/>
    </location>
</feature>
<gene>
    <name evidence="2" type="ORF">BN2475_10018</name>
</gene>
<sequence>MESLPVPPLAAKLPPACKVFPAFVESVLAPTPYQAAQSVPNTYIASRYLLATKPFKVQAAAHLLATSSDTVRRMVDESGIEVTRQEGGPGTRLFSIENIFELARYRAKRRSKTRKNKQVVATVYAPNGSVGKTTLASNFGTIFALKGFRTLIIDLDFRSNLTLSFGYDSELTPEEAADAGISQSRIVEYHFGNLIPNYPAGRVRLQETIKKPFGEYGPHIVPADLNLDRLDTMLAYGTLEGRNSDLILAELIRDGLSKKDPDFDVSDYDIILFDAAPAKNRITRGALLASNYVISPVSMEKFSTKALSYLSSVMTEIREQFDRNPELIIVGNFFDPNRVRVLGQLMTCTQAYRDAWLERSIRRSGDFSKAIPGESEIPVILSKPNGQAATDLLESANALLKRMGLGDE</sequence>
<organism evidence="2 3">
    <name type="scientific">Paraburkholderia ribeironis</name>
    <dbReference type="NCBI Taxonomy" id="1247936"/>
    <lineage>
        <taxon>Bacteria</taxon>
        <taxon>Pseudomonadati</taxon>
        <taxon>Pseudomonadota</taxon>
        <taxon>Betaproteobacteria</taxon>
        <taxon>Burkholderiales</taxon>
        <taxon>Burkholderiaceae</taxon>
        <taxon>Paraburkholderia</taxon>
    </lineage>
</organism>
<evidence type="ECO:0000313" key="3">
    <source>
        <dbReference type="Proteomes" id="UP000187012"/>
    </source>
</evidence>
<dbReference type="Proteomes" id="UP000187012">
    <property type="component" value="Unassembled WGS sequence"/>
</dbReference>
<dbReference type="OrthoDB" id="5288747at2"/>
<dbReference type="CDD" id="cd02042">
    <property type="entry name" value="ParAB_family"/>
    <property type="match status" value="1"/>
</dbReference>